<organism evidence="1 4">
    <name type="scientific">Poseidonibacter ostreae</name>
    <dbReference type="NCBI Taxonomy" id="2654171"/>
    <lineage>
        <taxon>Bacteria</taxon>
        <taxon>Pseudomonadati</taxon>
        <taxon>Campylobacterota</taxon>
        <taxon>Epsilonproteobacteria</taxon>
        <taxon>Campylobacterales</taxon>
        <taxon>Arcobacteraceae</taxon>
        <taxon>Poseidonibacter</taxon>
    </lineage>
</organism>
<gene>
    <name evidence="2" type="ORF">GBG18_00635</name>
    <name evidence="1" type="ORF">GBG19_14655</name>
</gene>
<name>A0A6L4WP13_9BACT</name>
<dbReference type="AlphaFoldDB" id="A0A6L4WP13"/>
<dbReference type="Gene3D" id="3.20.70.20">
    <property type="match status" value="1"/>
</dbReference>
<dbReference type="EMBL" id="WFKJ01000001">
    <property type="protein sequence ID" value="KAB7893010.1"/>
    <property type="molecule type" value="Genomic_DNA"/>
</dbReference>
<dbReference type="RefSeq" id="WP_152187411.1">
    <property type="nucleotide sequence ID" value="NZ_WFKI01000017.1"/>
</dbReference>
<dbReference type="Proteomes" id="UP000472839">
    <property type="component" value="Unassembled WGS sequence"/>
</dbReference>
<accession>A0A6L4WP13</accession>
<reference evidence="3 4" key="1">
    <citation type="submission" date="2019-10" db="EMBL/GenBank/DDBJ databases">
        <title>Poseidonibacter ostreae sp. nov., isolated from the gut of the Ostrea denselamellosa.</title>
        <authorList>
            <person name="Choi A."/>
        </authorList>
    </citation>
    <scope>NUCLEOTIDE SEQUENCE [LARGE SCALE GENOMIC DNA]</scope>
    <source>
        <strain evidence="1 4">SJOD-M-33</strain>
        <strain evidence="2 3">SJOD-M-5</strain>
    </source>
</reference>
<evidence type="ECO:0000313" key="1">
    <source>
        <dbReference type="EMBL" id="KAB7885175.1"/>
    </source>
</evidence>
<proteinExistence type="predicted"/>
<protein>
    <submittedName>
        <fullName evidence="1">DUF711 family protein</fullName>
    </submittedName>
</protein>
<comment type="caution">
    <text evidence="1">The sequence shown here is derived from an EMBL/GenBank/DDBJ whole genome shotgun (WGS) entry which is preliminary data.</text>
</comment>
<evidence type="ECO:0000313" key="3">
    <source>
        <dbReference type="Proteomes" id="UP000461010"/>
    </source>
</evidence>
<keyword evidence="3" id="KW-1185">Reference proteome</keyword>
<evidence type="ECO:0000313" key="2">
    <source>
        <dbReference type="EMBL" id="KAB7893010.1"/>
    </source>
</evidence>
<dbReference type="PANTHER" id="PTHR37560:SF2">
    <property type="entry name" value="DUF711 DOMAIN-CONTAINING PROTEIN"/>
    <property type="match status" value="1"/>
</dbReference>
<sequence length="413" mass="45890">MIYKNKDLCKIRTITTFLTLSNDKSTWEEELLRACSFCESVSKQFNQENYQVQSIRIVTNAFGEYLDTSSLQKAKDDLSFISSILKKSTTSLRIRFAIGEAKTFNEISLLPELISSFGDLANACVNVNIDENEILDNTLIKESVKAVKKISEITPRGEGNFNFTVNFNCKPFIPYFPASYHDSSLENAFVIGLETPDLLVEVLKDFNQKNPDLSHNIALASYFNILKEALSYHCSNIKNILDRFEEKIENKSSFVFKGIDSSAAPSKNCSSMVEVYKQMGLNSFGRSGTVEISSLLTKVFKSVKELPLVGFSGLMLAVVEDEGLAKGTIDKDFDVRTLLTNSAICGIGLDTVPIEGDTPSLKIEQIMRDTGTMAFRLNKPLTVRLFPVPGLKEGDITKFESDDLCNSAVLALP</sequence>
<dbReference type="PANTHER" id="PTHR37560">
    <property type="entry name" value="UPF0210 PROTEIN SPR0218"/>
    <property type="match status" value="1"/>
</dbReference>
<dbReference type="SUPFAM" id="SSF51998">
    <property type="entry name" value="PFL-like glycyl radical enzymes"/>
    <property type="match status" value="1"/>
</dbReference>
<dbReference type="InterPro" id="IPR007841">
    <property type="entry name" value="UPF0210"/>
</dbReference>
<dbReference type="EMBL" id="WFKK01000063">
    <property type="protein sequence ID" value="KAB7885175.1"/>
    <property type="molecule type" value="Genomic_DNA"/>
</dbReference>
<evidence type="ECO:0000313" key="4">
    <source>
        <dbReference type="Proteomes" id="UP000472839"/>
    </source>
</evidence>
<dbReference type="Pfam" id="PF05167">
    <property type="entry name" value="DUF711"/>
    <property type="match status" value="1"/>
</dbReference>
<dbReference type="Proteomes" id="UP000461010">
    <property type="component" value="Unassembled WGS sequence"/>
</dbReference>